<dbReference type="InterPro" id="IPR036640">
    <property type="entry name" value="ABC1_TM_sf"/>
</dbReference>
<feature type="transmembrane region" description="Helical" evidence="12">
    <location>
        <begin position="93"/>
        <end position="113"/>
    </location>
</feature>
<sequence length="1262" mass="136514">MAEETGLDGDANSHLETEERSGKKVRTVPYYKLFSFADSSDILYMVIGTIGAVLNGMVMPVMTVVGGELTDAFGQNTNTAKTLDVVSKVALKLVYLGVGACIASFFQVTFWMVTGERQAGRIRSLYLKTILRQEIAFFDNETNTGEVVGRMSGDTVLIQDAVGEKVGKFIQLVSTFISGFVIAFIKGWLLTLVLLSSIPLLVFFGAVMAIIISKMASKEQTAYSQAGIIVEQTIGSIRTVASFTGEKQASTKYEKSLTTAYKSGVHEGLTAGLGLGAVTGILFCSYALAIWFGSKMIIEKGYTGGVVINIIFSVLTGSMSLGQASPCTAAFSAGQAAAFKMFETISRKPGIDAYDSNGRIMDDIRGDIELKNIHFSYPARPDEQIFNGFSLSILRGTSAALVGQSGSGKSTVISLIERFYDPQLGEVLIDGINIKELQLKWVREKIGLVSQEPVLFASTIKENIAYGKDSATLDEIRAAAKCANASKFIDKLPQGLDTSVGEHGAQLSGGQKQRVAIARAILKDPRILLLDEATSALDAESERVVQEALDLIMVNRTTVIVAHRLSTVRNADAIAVIHRGKIVERGSHSELVKIPNGAYCQLIRLQEITRGRAINDEDATTDFGRISSQHMSFQRSISRGSSRIGNSSRHSFSASFGISSGLIQETTPAEVETPMEKAKGVPLSRLVYLNKPEIPVILLGVISAAINGVVFPIFGLLLSSIINSFYEPPSQLRKDSKFWALMFVALGFVSFVASPARTYFFAVAGCRLVKRIRMMCFEKVVNMEISWFDEPRHSSGAIGARLSADAATVRCLVGDALALLIQNLASAVAGVVIAFTASWQLAFIILALLPLIGVNGYVQMKFTKGFSADAKMMYEEASQVANESVGSIRTVASFCAEDKVMALYKQKCQGPLKTGIRQGLISGIGFGISFFLLFSVYATSFYAGARLIDAGKITFSDVYRVFFALTMAAIGITQTSSFAPDSSKAKSSTASIFEILDRKSKIDPSDISGMTLDNVKGEIDFRHIAFRYPTRPDIQIFRDLSLTIQCGKTVALVGESGSGKSTVISLLQRFYDPEAGHITLDGVNIKKCQLRWLRQQMGLVSQEPVLFNDTIRANIAYGKEEPATEAEILAASELANAHKFICGLQQGYNTVVGERGVQLSGGQKQRVAIARAIVKIPKILLLDEATSALDAESEQVVQDALDRVMMNRTTVVVAHRLSTIKNSDMIAVVKNGVIAEKGKHDTLINIKDGVYASLIALHMSAS</sequence>
<feature type="transmembrane region" description="Helical" evidence="12">
    <location>
        <begin position="841"/>
        <end position="858"/>
    </location>
</feature>
<feature type="transmembrane region" description="Helical" evidence="12">
    <location>
        <begin position="304"/>
        <end position="322"/>
    </location>
</feature>
<evidence type="ECO:0000256" key="11">
    <source>
        <dbReference type="SAM" id="MobiDB-lite"/>
    </source>
</evidence>
<evidence type="ECO:0000256" key="9">
    <source>
        <dbReference type="ARBA" id="ARBA00023136"/>
    </source>
</evidence>
<feature type="transmembrane region" description="Helical" evidence="12">
    <location>
        <begin position="42"/>
        <end position="62"/>
    </location>
</feature>
<dbReference type="GO" id="GO:0015421">
    <property type="term" value="F:ABC-type oligopeptide transporter activity"/>
    <property type="evidence" value="ECO:0007669"/>
    <property type="project" value="TreeGrafter"/>
</dbReference>
<keyword evidence="4 12" id="KW-0812">Transmembrane</keyword>
<evidence type="ECO:0000256" key="2">
    <source>
        <dbReference type="ARBA" id="ARBA00007577"/>
    </source>
</evidence>
<dbReference type="GO" id="GO:0090374">
    <property type="term" value="P:oligopeptide export from mitochondrion"/>
    <property type="evidence" value="ECO:0007669"/>
    <property type="project" value="TreeGrafter"/>
</dbReference>
<dbReference type="InterPro" id="IPR003439">
    <property type="entry name" value="ABC_transporter-like_ATP-bd"/>
</dbReference>
<dbReference type="PROSITE" id="PS50893">
    <property type="entry name" value="ABC_TRANSPORTER_2"/>
    <property type="match status" value="2"/>
</dbReference>
<evidence type="ECO:0000256" key="6">
    <source>
        <dbReference type="ARBA" id="ARBA00022741"/>
    </source>
</evidence>
<evidence type="ECO:0000256" key="7">
    <source>
        <dbReference type="ARBA" id="ARBA00022840"/>
    </source>
</evidence>
<evidence type="ECO:0000256" key="1">
    <source>
        <dbReference type="ARBA" id="ARBA00004651"/>
    </source>
</evidence>
<evidence type="ECO:0000256" key="3">
    <source>
        <dbReference type="ARBA" id="ARBA00022448"/>
    </source>
</evidence>
<keyword evidence="16" id="KW-1185">Reference proteome</keyword>
<dbReference type="CDD" id="cd18577">
    <property type="entry name" value="ABC_6TM_Pgp_ABCB1_D1_like"/>
    <property type="match status" value="1"/>
</dbReference>
<comment type="caution">
    <text evidence="15">The sequence shown here is derived from an EMBL/GenBank/DDBJ whole genome shotgun (WGS) entry which is preliminary data.</text>
</comment>
<dbReference type="GO" id="GO:0010328">
    <property type="term" value="F:auxin influx transmembrane transporter activity"/>
    <property type="evidence" value="ECO:0007669"/>
    <property type="project" value="UniProtKB-ARBA"/>
</dbReference>
<dbReference type="GO" id="GO:0016887">
    <property type="term" value="F:ATP hydrolysis activity"/>
    <property type="evidence" value="ECO:0007669"/>
    <property type="project" value="InterPro"/>
</dbReference>
<evidence type="ECO:0000256" key="5">
    <source>
        <dbReference type="ARBA" id="ARBA00022737"/>
    </source>
</evidence>
<dbReference type="PANTHER" id="PTHR43394">
    <property type="entry name" value="ATP-DEPENDENT PERMEASE MDL1, MITOCHONDRIAL"/>
    <property type="match status" value="1"/>
</dbReference>
<dbReference type="InterPro" id="IPR027417">
    <property type="entry name" value="P-loop_NTPase"/>
</dbReference>
<name>A0A7J7MBH3_9MAGN</name>
<feature type="transmembrane region" description="Helical" evidence="12">
    <location>
        <begin position="271"/>
        <end position="292"/>
    </location>
</feature>
<dbReference type="GO" id="GO:0005886">
    <property type="term" value="C:plasma membrane"/>
    <property type="evidence" value="ECO:0007669"/>
    <property type="project" value="UniProtKB-SubCell"/>
</dbReference>
<feature type="domain" description="ABC transmembrane type-1" evidence="14">
    <location>
        <begin position="698"/>
        <end position="984"/>
    </location>
</feature>
<feature type="region of interest" description="Disordered" evidence="11">
    <location>
        <begin position="1"/>
        <end position="20"/>
    </location>
</feature>
<evidence type="ECO:0000256" key="4">
    <source>
        <dbReference type="ARBA" id="ARBA00022692"/>
    </source>
</evidence>
<gene>
    <name evidence="15" type="ORF">GIB67_005890</name>
</gene>
<dbReference type="SUPFAM" id="SSF90123">
    <property type="entry name" value="ABC transporter transmembrane region"/>
    <property type="match status" value="2"/>
</dbReference>
<dbReference type="CDD" id="cd03249">
    <property type="entry name" value="ABC_MTABC3_MDL1_MDL2"/>
    <property type="match status" value="2"/>
</dbReference>
<feature type="compositionally biased region" description="Basic and acidic residues" evidence="11">
    <location>
        <begin position="11"/>
        <end position="20"/>
    </location>
</feature>
<evidence type="ECO:0000256" key="12">
    <source>
        <dbReference type="SAM" id="Phobius"/>
    </source>
</evidence>
<keyword evidence="5" id="KW-0677">Repeat</keyword>
<dbReference type="InterPro" id="IPR011527">
    <property type="entry name" value="ABC1_TM_dom"/>
</dbReference>
<dbReference type="PROSITE" id="PS50929">
    <property type="entry name" value="ABC_TM1F"/>
    <property type="match status" value="2"/>
</dbReference>
<feature type="domain" description="ABC transporter" evidence="13">
    <location>
        <begin position="1019"/>
        <end position="1256"/>
    </location>
</feature>
<feature type="transmembrane region" description="Helical" evidence="12">
    <location>
        <begin position="694"/>
        <end position="718"/>
    </location>
</feature>
<evidence type="ECO:0000256" key="8">
    <source>
        <dbReference type="ARBA" id="ARBA00022989"/>
    </source>
</evidence>
<keyword evidence="10" id="KW-0325">Glycoprotein</keyword>
<organism evidence="15 16">
    <name type="scientific">Kingdonia uniflora</name>
    <dbReference type="NCBI Taxonomy" id="39325"/>
    <lineage>
        <taxon>Eukaryota</taxon>
        <taxon>Viridiplantae</taxon>
        <taxon>Streptophyta</taxon>
        <taxon>Embryophyta</taxon>
        <taxon>Tracheophyta</taxon>
        <taxon>Spermatophyta</taxon>
        <taxon>Magnoliopsida</taxon>
        <taxon>Ranunculales</taxon>
        <taxon>Circaeasteraceae</taxon>
        <taxon>Kingdonia</taxon>
    </lineage>
</organism>
<dbReference type="GO" id="GO:0005743">
    <property type="term" value="C:mitochondrial inner membrane"/>
    <property type="evidence" value="ECO:0007669"/>
    <property type="project" value="TreeGrafter"/>
</dbReference>
<dbReference type="Proteomes" id="UP000541444">
    <property type="component" value="Unassembled WGS sequence"/>
</dbReference>
<evidence type="ECO:0000259" key="13">
    <source>
        <dbReference type="PROSITE" id="PS50893"/>
    </source>
</evidence>
<dbReference type="GO" id="GO:0010329">
    <property type="term" value="F:auxin efflux transmembrane transporter activity"/>
    <property type="evidence" value="ECO:0007669"/>
    <property type="project" value="UniProtKB-ARBA"/>
</dbReference>
<proteinExistence type="inferred from homology"/>
<dbReference type="OrthoDB" id="6500128at2759"/>
<dbReference type="EMBL" id="JACGCM010001644">
    <property type="protein sequence ID" value="KAF6152236.1"/>
    <property type="molecule type" value="Genomic_DNA"/>
</dbReference>
<accession>A0A7J7MBH3</accession>
<keyword evidence="6" id="KW-0547">Nucleotide-binding</keyword>
<keyword evidence="7" id="KW-0067">ATP-binding</keyword>
<dbReference type="InterPro" id="IPR017871">
    <property type="entry name" value="ABC_transporter-like_CS"/>
</dbReference>
<dbReference type="SUPFAM" id="SSF52540">
    <property type="entry name" value="P-loop containing nucleoside triphosphate hydrolases"/>
    <property type="match status" value="2"/>
</dbReference>
<protein>
    <submittedName>
        <fullName evidence="15">Uncharacterized protein</fullName>
    </submittedName>
</protein>
<dbReference type="GO" id="GO:0005524">
    <property type="term" value="F:ATP binding"/>
    <property type="evidence" value="ECO:0007669"/>
    <property type="project" value="UniProtKB-KW"/>
</dbReference>
<evidence type="ECO:0000259" key="14">
    <source>
        <dbReference type="PROSITE" id="PS50929"/>
    </source>
</evidence>
<dbReference type="SMART" id="SM00382">
    <property type="entry name" value="AAA"/>
    <property type="match status" value="2"/>
</dbReference>
<evidence type="ECO:0000256" key="10">
    <source>
        <dbReference type="ARBA" id="ARBA00023180"/>
    </source>
</evidence>
<dbReference type="Pfam" id="PF00664">
    <property type="entry name" value="ABC_membrane"/>
    <property type="match status" value="2"/>
</dbReference>
<keyword evidence="8 12" id="KW-1133">Transmembrane helix</keyword>
<dbReference type="PROSITE" id="PS00211">
    <property type="entry name" value="ABC_TRANSPORTER_1"/>
    <property type="match status" value="2"/>
</dbReference>
<reference evidence="15 16" key="1">
    <citation type="journal article" date="2020" name="IScience">
        <title>Genome Sequencing of the Endangered Kingdonia uniflora (Circaeasteraceae, Ranunculales) Reveals Potential Mechanisms of Evolutionary Specialization.</title>
        <authorList>
            <person name="Sun Y."/>
            <person name="Deng T."/>
            <person name="Zhang A."/>
            <person name="Moore M.J."/>
            <person name="Landis J.B."/>
            <person name="Lin N."/>
            <person name="Zhang H."/>
            <person name="Zhang X."/>
            <person name="Huang J."/>
            <person name="Zhang X."/>
            <person name="Sun H."/>
            <person name="Wang H."/>
        </authorList>
    </citation>
    <scope>NUCLEOTIDE SEQUENCE [LARGE SCALE GENOMIC DNA]</scope>
    <source>
        <strain evidence="15">TB1705</strain>
        <tissue evidence="15">Leaf</tissue>
    </source>
</reference>
<feature type="transmembrane region" description="Helical" evidence="12">
    <location>
        <begin position="169"/>
        <end position="185"/>
    </location>
</feature>
<keyword evidence="9 12" id="KW-0472">Membrane</keyword>
<dbReference type="InterPro" id="IPR039421">
    <property type="entry name" value="Type_1_exporter"/>
</dbReference>
<keyword evidence="3" id="KW-0813">Transport</keyword>
<dbReference type="AlphaFoldDB" id="A0A7J7MBH3"/>
<feature type="transmembrane region" description="Helical" evidence="12">
    <location>
        <begin position="919"/>
        <end position="938"/>
    </location>
</feature>
<dbReference type="Gene3D" id="1.20.1560.10">
    <property type="entry name" value="ABC transporter type 1, transmembrane domain"/>
    <property type="match status" value="1"/>
</dbReference>
<dbReference type="FunFam" id="1.20.1560.10:FF:000044">
    <property type="entry name" value="ABC transporter B family member 9"/>
    <property type="match status" value="1"/>
</dbReference>
<comment type="subcellular location">
    <subcellularLocation>
        <location evidence="1">Cell membrane</location>
        <topology evidence="1">Multi-pass membrane protein</topology>
    </subcellularLocation>
</comment>
<dbReference type="FunFam" id="3.40.50.300:FF:000066">
    <property type="entry name" value="ABC transporter B family member 1"/>
    <property type="match status" value="2"/>
</dbReference>
<evidence type="ECO:0000313" key="15">
    <source>
        <dbReference type="EMBL" id="KAF6152236.1"/>
    </source>
</evidence>
<dbReference type="FunFam" id="1.20.1560.10:FF:000025">
    <property type="entry name" value="ABC transporter B family member 9"/>
    <property type="match status" value="1"/>
</dbReference>
<feature type="transmembrane region" description="Helical" evidence="12">
    <location>
        <begin position="816"/>
        <end position="835"/>
    </location>
</feature>
<comment type="similarity">
    <text evidence="2">Belongs to the ABC transporter superfamily. ABCB family. Multidrug resistance exporter (TC 3.A.1.201) subfamily.</text>
</comment>
<feature type="transmembrane region" description="Helical" evidence="12">
    <location>
        <begin position="738"/>
        <end position="765"/>
    </location>
</feature>
<dbReference type="InterPro" id="IPR003593">
    <property type="entry name" value="AAA+_ATPase"/>
</dbReference>
<feature type="domain" description="ABC transmembrane type-1" evidence="14">
    <location>
        <begin position="46"/>
        <end position="333"/>
    </location>
</feature>
<dbReference type="FunFam" id="1.20.1560.10:FF:000009">
    <property type="entry name" value="ABC transporter B family member 1"/>
    <property type="match status" value="1"/>
</dbReference>
<feature type="domain" description="ABC transporter" evidence="13">
    <location>
        <begin position="368"/>
        <end position="604"/>
    </location>
</feature>
<evidence type="ECO:0000313" key="16">
    <source>
        <dbReference type="Proteomes" id="UP000541444"/>
    </source>
</evidence>
<dbReference type="PANTHER" id="PTHR43394:SF16">
    <property type="entry name" value="ABC TRANSPORTER B FAMILY MEMBER 4-LIKE ISOFORM X1"/>
    <property type="match status" value="1"/>
</dbReference>
<dbReference type="Pfam" id="PF00005">
    <property type="entry name" value="ABC_tran"/>
    <property type="match status" value="2"/>
</dbReference>
<dbReference type="CDD" id="cd18578">
    <property type="entry name" value="ABC_6TM_Pgp_ABCB1_D2_like"/>
    <property type="match status" value="1"/>
</dbReference>
<feature type="transmembrane region" description="Helical" evidence="12">
    <location>
        <begin position="191"/>
        <end position="212"/>
    </location>
</feature>
<dbReference type="Gene3D" id="3.40.50.300">
    <property type="entry name" value="P-loop containing nucleotide triphosphate hydrolases"/>
    <property type="match status" value="2"/>
</dbReference>